<dbReference type="PANTHER" id="PTHR11559">
    <property type="entry name" value="CARBOXYLESTERASE"/>
    <property type="match status" value="1"/>
</dbReference>
<evidence type="ECO:0000256" key="3">
    <source>
        <dbReference type="RuleBase" id="RU361235"/>
    </source>
</evidence>
<gene>
    <name evidence="6" type="primary">LIP1</name>
    <name evidence="6" type="ORF">CTA1_11950</name>
</gene>
<keyword evidence="7" id="KW-1185">Reference proteome</keyword>
<dbReference type="EMBL" id="PJEX01000073">
    <property type="protein sequence ID" value="TKW56296.1"/>
    <property type="molecule type" value="Genomic_DNA"/>
</dbReference>
<feature type="compositionally biased region" description="Basic and acidic residues" evidence="4">
    <location>
        <begin position="25"/>
        <end position="43"/>
    </location>
</feature>
<dbReference type="AlphaFoldDB" id="A0A4V6DHD9"/>
<reference evidence="6 7" key="1">
    <citation type="journal article" date="2019" name="PLoS ONE">
        <title>Comparative genome analysis indicates high evolutionary potential of pathogenicity genes in Colletotrichum tanaceti.</title>
        <authorList>
            <person name="Lelwala R.V."/>
            <person name="Korhonen P.K."/>
            <person name="Young N.D."/>
            <person name="Scott J.B."/>
            <person name="Ades P.A."/>
            <person name="Gasser R.B."/>
            <person name="Taylor P.W.J."/>
        </authorList>
    </citation>
    <scope>NUCLEOTIDE SEQUENCE [LARGE SCALE GENOMIC DNA]</scope>
    <source>
        <strain evidence="6">BRIP57314</strain>
    </source>
</reference>
<dbReference type="SUPFAM" id="SSF53474">
    <property type="entry name" value="alpha/beta-Hydrolases"/>
    <property type="match status" value="1"/>
</dbReference>
<feature type="domain" description="Carboxylesterase type B" evidence="5">
    <location>
        <begin position="117"/>
        <end position="599"/>
    </location>
</feature>
<organism evidence="6 7">
    <name type="scientific">Colletotrichum tanaceti</name>
    <dbReference type="NCBI Taxonomy" id="1306861"/>
    <lineage>
        <taxon>Eukaryota</taxon>
        <taxon>Fungi</taxon>
        <taxon>Dikarya</taxon>
        <taxon>Ascomycota</taxon>
        <taxon>Pezizomycotina</taxon>
        <taxon>Sordariomycetes</taxon>
        <taxon>Hypocreomycetidae</taxon>
        <taxon>Glomerellales</taxon>
        <taxon>Glomerellaceae</taxon>
        <taxon>Colletotrichum</taxon>
        <taxon>Colletotrichum destructivum species complex</taxon>
    </lineage>
</organism>
<dbReference type="InterPro" id="IPR002018">
    <property type="entry name" value="CarbesteraseB"/>
</dbReference>
<protein>
    <recommendedName>
        <fullName evidence="3">Carboxylic ester hydrolase</fullName>
        <ecNumber evidence="3">3.1.1.-</ecNumber>
    </recommendedName>
</protein>
<feature type="region of interest" description="Disordered" evidence="4">
    <location>
        <begin position="22"/>
        <end position="43"/>
    </location>
</feature>
<evidence type="ECO:0000256" key="1">
    <source>
        <dbReference type="ARBA" id="ARBA00005964"/>
    </source>
</evidence>
<dbReference type="Gene3D" id="3.40.50.1820">
    <property type="entry name" value="alpha/beta hydrolase"/>
    <property type="match status" value="1"/>
</dbReference>
<dbReference type="GO" id="GO:0016787">
    <property type="term" value="F:hydrolase activity"/>
    <property type="evidence" value="ECO:0007669"/>
    <property type="project" value="UniProtKB-KW"/>
</dbReference>
<evidence type="ECO:0000313" key="7">
    <source>
        <dbReference type="Proteomes" id="UP000310108"/>
    </source>
</evidence>
<evidence type="ECO:0000256" key="4">
    <source>
        <dbReference type="SAM" id="MobiDB-lite"/>
    </source>
</evidence>
<dbReference type="PROSITE" id="PS00122">
    <property type="entry name" value="CARBOXYLESTERASE_B_1"/>
    <property type="match status" value="1"/>
</dbReference>
<dbReference type="InterPro" id="IPR019826">
    <property type="entry name" value="Carboxylesterase_B_AS"/>
</dbReference>
<evidence type="ECO:0000256" key="2">
    <source>
        <dbReference type="ARBA" id="ARBA00022801"/>
    </source>
</evidence>
<sequence>MSDLRGFISSFGRPLRHLLRAGRYGTDKDDKSQRGRGGRPPEQDRLCVLLNATPYKRHGMEALLLGSTKLTDMLSASGCEGARLKASFLGAILLSSAGQAAPLSLNSSLTAHLPSYGSYVGTTLNTTTSGYPLAAPVDVWYGVDFAEQPVGDLRLAPVGWPSAFNGTRDAKSYGKVCIQEPGNSNLVSFIKTELEYGEDCLNLNVYRPSGAGPEDKLPVLIWIHGGLYRNGAGIIFDGASFVASSPEPLIVVTFNYRLAALGFLASPAFSELGITNLGLQDQRQLLRFVRRYISSFGGDPERVTLGGKSAGAHSVGFHYQDPFAPGEALFHQAIFQSGGPTGRSFPEASDPVTVKQFGQFLGRVGCHVNETAEAQLACLRAVDVGLIERTARSLLAEYRYNGTHPFQAVSNAAIIPRLPSESWELGSWNRVPALVSFITDEGSMYAPTNLTTDDEAWSWLSNLYPNLEGSDREMFDRLYPDPQTNPESPYVDARGQSAQFTRLSDAYADTTYVSVAQDIAFRLAAAEVPVWKMHWNANDSITPPYLGFSHGADVHYAWAEPASQYPGAGTVLARYYASFVVGGDPNAFKAPGAVDWIGYHGAGSDGLGWQVRVGANETRIEKDDIRREAIEFWRANSKKLGH</sequence>
<comment type="caution">
    <text evidence="6">The sequence shown here is derived from an EMBL/GenBank/DDBJ whole genome shotgun (WGS) entry which is preliminary data.</text>
</comment>
<dbReference type="STRING" id="1306861.A0A4V6DHD9"/>
<name>A0A4V6DHD9_9PEZI</name>
<keyword evidence="2 3" id="KW-0378">Hydrolase</keyword>
<evidence type="ECO:0000313" key="6">
    <source>
        <dbReference type="EMBL" id="TKW56296.1"/>
    </source>
</evidence>
<dbReference type="Pfam" id="PF00135">
    <property type="entry name" value="COesterase"/>
    <property type="match status" value="1"/>
</dbReference>
<dbReference type="EC" id="3.1.1.-" evidence="3"/>
<comment type="similarity">
    <text evidence="1 3">Belongs to the type-B carboxylesterase/lipase family.</text>
</comment>
<dbReference type="InterPro" id="IPR029058">
    <property type="entry name" value="AB_hydrolase_fold"/>
</dbReference>
<evidence type="ECO:0000259" key="5">
    <source>
        <dbReference type="Pfam" id="PF00135"/>
    </source>
</evidence>
<dbReference type="InterPro" id="IPR050309">
    <property type="entry name" value="Type-B_Carboxylest/Lipase"/>
</dbReference>
<proteinExistence type="inferred from homology"/>
<accession>A0A4V6DHD9</accession>
<dbReference type="Proteomes" id="UP000310108">
    <property type="component" value="Unassembled WGS sequence"/>
</dbReference>